<dbReference type="AlphaFoldDB" id="A0A8R7QSU3"/>
<dbReference type="Proteomes" id="UP000015106">
    <property type="component" value="Chromosome 6"/>
</dbReference>
<dbReference type="EnsemblPlants" id="TuG1812G0600002669.01.T01">
    <property type="protein sequence ID" value="TuG1812G0600002669.01.T01.cds286148"/>
    <property type="gene ID" value="TuG1812G0600002669.01"/>
</dbReference>
<protein>
    <submittedName>
        <fullName evidence="1">Uncharacterized protein</fullName>
    </submittedName>
</protein>
<reference evidence="1" key="2">
    <citation type="submission" date="2018-03" db="EMBL/GenBank/DDBJ databases">
        <title>The Triticum urartu genome reveals the dynamic nature of wheat genome evolution.</title>
        <authorList>
            <person name="Ling H."/>
            <person name="Ma B."/>
            <person name="Shi X."/>
            <person name="Liu H."/>
            <person name="Dong L."/>
            <person name="Sun H."/>
            <person name="Cao Y."/>
            <person name="Gao Q."/>
            <person name="Zheng S."/>
            <person name="Li Y."/>
            <person name="Yu Y."/>
            <person name="Du H."/>
            <person name="Qi M."/>
            <person name="Li Y."/>
            <person name="Yu H."/>
            <person name="Cui Y."/>
            <person name="Wang N."/>
            <person name="Chen C."/>
            <person name="Wu H."/>
            <person name="Zhao Y."/>
            <person name="Zhang J."/>
            <person name="Li Y."/>
            <person name="Zhou W."/>
            <person name="Zhang B."/>
            <person name="Hu W."/>
            <person name="Eijk M."/>
            <person name="Tang J."/>
            <person name="Witsenboer H."/>
            <person name="Zhao S."/>
            <person name="Li Z."/>
            <person name="Zhang A."/>
            <person name="Wang D."/>
            <person name="Liang C."/>
        </authorList>
    </citation>
    <scope>NUCLEOTIDE SEQUENCE [LARGE SCALE GENOMIC DNA]</scope>
    <source>
        <strain evidence="1">cv. G1812</strain>
    </source>
</reference>
<keyword evidence="2" id="KW-1185">Reference proteome</keyword>
<organism evidence="1 2">
    <name type="scientific">Triticum urartu</name>
    <name type="common">Red wild einkorn</name>
    <name type="synonym">Crithodium urartu</name>
    <dbReference type="NCBI Taxonomy" id="4572"/>
    <lineage>
        <taxon>Eukaryota</taxon>
        <taxon>Viridiplantae</taxon>
        <taxon>Streptophyta</taxon>
        <taxon>Embryophyta</taxon>
        <taxon>Tracheophyta</taxon>
        <taxon>Spermatophyta</taxon>
        <taxon>Magnoliopsida</taxon>
        <taxon>Liliopsida</taxon>
        <taxon>Poales</taxon>
        <taxon>Poaceae</taxon>
        <taxon>BOP clade</taxon>
        <taxon>Pooideae</taxon>
        <taxon>Triticodae</taxon>
        <taxon>Triticeae</taxon>
        <taxon>Triticinae</taxon>
        <taxon>Triticum</taxon>
    </lineage>
</organism>
<evidence type="ECO:0000313" key="2">
    <source>
        <dbReference type="Proteomes" id="UP000015106"/>
    </source>
</evidence>
<sequence length="48" mass="5525">MKFLLEQKIYFTVRVQVNVEGESMYGSQQVLYKFICGRESCAASNNNT</sequence>
<name>A0A8R7QSU3_TRIUA</name>
<reference evidence="2" key="1">
    <citation type="journal article" date="2013" name="Nature">
        <title>Draft genome of the wheat A-genome progenitor Triticum urartu.</title>
        <authorList>
            <person name="Ling H.Q."/>
            <person name="Zhao S."/>
            <person name="Liu D."/>
            <person name="Wang J."/>
            <person name="Sun H."/>
            <person name="Zhang C."/>
            <person name="Fan H."/>
            <person name="Li D."/>
            <person name="Dong L."/>
            <person name="Tao Y."/>
            <person name="Gao C."/>
            <person name="Wu H."/>
            <person name="Li Y."/>
            <person name="Cui Y."/>
            <person name="Guo X."/>
            <person name="Zheng S."/>
            <person name="Wang B."/>
            <person name="Yu K."/>
            <person name="Liang Q."/>
            <person name="Yang W."/>
            <person name="Lou X."/>
            <person name="Chen J."/>
            <person name="Feng M."/>
            <person name="Jian J."/>
            <person name="Zhang X."/>
            <person name="Luo G."/>
            <person name="Jiang Y."/>
            <person name="Liu J."/>
            <person name="Wang Z."/>
            <person name="Sha Y."/>
            <person name="Zhang B."/>
            <person name="Wu H."/>
            <person name="Tang D."/>
            <person name="Shen Q."/>
            <person name="Xue P."/>
            <person name="Zou S."/>
            <person name="Wang X."/>
            <person name="Liu X."/>
            <person name="Wang F."/>
            <person name="Yang Y."/>
            <person name="An X."/>
            <person name="Dong Z."/>
            <person name="Zhang K."/>
            <person name="Zhang X."/>
            <person name="Luo M.C."/>
            <person name="Dvorak J."/>
            <person name="Tong Y."/>
            <person name="Wang J."/>
            <person name="Yang H."/>
            <person name="Li Z."/>
            <person name="Wang D."/>
            <person name="Zhang A."/>
            <person name="Wang J."/>
        </authorList>
    </citation>
    <scope>NUCLEOTIDE SEQUENCE</scope>
    <source>
        <strain evidence="2">cv. G1812</strain>
    </source>
</reference>
<evidence type="ECO:0000313" key="1">
    <source>
        <dbReference type="EnsemblPlants" id="TuG1812G0600002669.01.T01.cds286148"/>
    </source>
</evidence>
<proteinExistence type="predicted"/>
<dbReference type="Gramene" id="TuG1812G0600002669.01.T01">
    <property type="protein sequence ID" value="TuG1812G0600002669.01.T01.cds286148"/>
    <property type="gene ID" value="TuG1812G0600002669.01"/>
</dbReference>
<reference evidence="1" key="3">
    <citation type="submission" date="2022-06" db="UniProtKB">
        <authorList>
            <consortium name="EnsemblPlants"/>
        </authorList>
    </citation>
    <scope>IDENTIFICATION</scope>
</reference>
<accession>A0A8R7QSU3</accession>